<reference evidence="2" key="2">
    <citation type="submission" date="2023-10" db="EMBL/GenBank/DDBJ databases">
        <authorList>
            <person name="Khurajog B."/>
        </authorList>
    </citation>
    <scope>NUCLEOTIDE SEQUENCE</scope>
    <source>
        <strain evidence="2">BF9</strain>
    </source>
</reference>
<reference evidence="2" key="1">
    <citation type="journal article" date="2023" name="PeerJ">
        <title>Selection and evaluation of lactic acid bacteria from chicken feces in Thailand as potential probiotics.</title>
        <authorList>
            <person name="Khurajog B."/>
            <person name="Disastra Y."/>
            <person name="Lawwyne L.D."/>
            <person name="Sirichokchatchawan W."/>
            <person name="Niyomtham W."/>
            <person name="Yindee J."/>
            <person name="Hampson D.J."/>
            <person name="Prapasarakul N."/>
        </authorList>
    </citation>
    <scope>NUCLEOTIDE SEQUENCE</scope>
    <source>
        <strain evidence="2">BF9</strain>
    </source>
</reference>
<evidence type="ECO:0000256" key="1">
    <source>
        <dbReference type="SAM" id="Phobius"/>
    </source>
</evidence>
<dbReference type="RefSeq" id="WP_036685608.1">
    <property type="nucleotide sequence ID" value="NZ_CP066046.1"/>
</dbReference>
<feature type="transmembrane region" description="Helical" evidence="1">
    <location>
        <begin position="99"/>
        <end position="125"/>
    </location>
</feature>
<feature type="transmembrane region" description="Helical" evidence="1">
    <location>
        <begin position="73"/>
        <end position="93"/>
    </location>
</feature>
<protein>
    <submittedName>
        <fullName evidence="2">Uncharacterized protein</fullName>
    </submittedName>
</protein>
<keyword evidence="1" id="KW-1133">Transmembrane helix</keyword>
<gene>
    <name evidence="2" type="ORF">R0G89_03875</name>
</gene>
<name>A0AAW8YGH9_PEDAC</name>
<organism evidence="2 3">
    <name type="scientific">Pediococcus acidilactici</name>
    <dbReference type="NCBI Taxonomy" id="1254"/>
    <lineage>
        <taxon>Bacteria</taxon>
        <taxon>Bacillati</taxon>
        <taxon>Bacillota</taxon>
        <taxon>Bacilli</taxon>
        <taxon>Lactobacillales</taxon>
        <taxon>Lactobacillaceae</taxon>
        <taxon>Pediococcus</taxon>
        <taxon>Pediococcus acidilactici group</taxon>
    </lineage>
</organism>
<comment type="caution">
    <text evidence="2">The sequence shown here is derived from an EMBL/GenBank/DDBJ whole genome shotgun (WGS) entry which is preliminary data.</text>
</comment>
<dbReference type="AlphaFoldDB" id="A0AAW8YGH9"/>
<dbReference type="EMBL" id="JAWJAV010000002">
    <property type="protein sequence ID" value="MDV2620868.1"/>
    <property type="molecule type" value="Genomic_DNA"/>
</dbReference>
<keyword evidence="1" id="KW-0812">Transmembrane</keyword>
<evidence type="ECO:0000313" key="2">
    <source>
        <dbReference type="EMBL" id="MDV2620868.1"/>
    </source>
</evidence>
<accession>A0AAW8YGH9</accession>
<keyword evidence="1" id="KW-0472">Membrane</keyword>
<sequence length="134" mass="15288">MNKLTTIALSLLVIIFSFFTIQDLLVASPVIKDGVTAAIFLVLAILSFEDNSTDQVDSVHENHLNHLSDHKTLVFIEWFSFCMFWIFISIYQLVNSNLIIGVIAFICLCYWSIINITKIVIYLFLLKNDASSHK</sequence>
<proteinExistence type="predicted"/>
<dbReference type="Proteomes" id="UP001280897">
    <property type="component" value="Unassembled WGS sequence"/>
</dbReference>
<evidence type="ECO:0000313" key="3">
    <source>
        <dbReference type="Proteomes" id="UP001280897"/>
    </source>
</evidence>